<protein>
    <recommendedName>
        <fullName evidence="1">Protein kinase domain-containing protein</fullName>
    </recommendedName>
</protein>
<gene>
    <name evidence="2" type="ORF">JAAARDRAFT_56313</name>
</gene>
<dbReference type="PANTHER" id="PTHR44329:SF261">
    <property type="entry name" value="ZINC FINGER CONTAINING PROTEIN KINASE-RELATED"/>
    <property type="match status" value="1"/>
</dbReference>
<dbReference type="GO" id="GO:0005524">
    <property type="term" value="F:ATP binding"/>
    <property type="evidence" value="ECO:0007669"/>
    <property type="project" value="InterPro"/>
</dbReference>
<dbReference type="SUPFAM" id="SSF56112">
    <property type="entry name" value="Protein kinase-like (PK-like)"/>
    <property type="match status" value="1"/>
</dbReference>
<dbReference type="InterPro" id="IPR001245">
    <property type="entry name" value="Ser-Thr/Tyr_kinase_cat_dom"/>
</dbReference>
<organism evidence="2 3">
    <name type="scientific">Jaapia argillacea MUCL 33604</name>
    <dbReference type="NCBI Taxonomy" id="933084"/>
    <lineage>
        <taxon>Eukaryota</taxon>
        <taxon>Fungi</taxon>
        <taxon>Dikarya</taxon>
        <taxon>Basidiomycota</taxon>
        <taxon>Agaricomycotina</taxon>
        <taxon>Agaricomycetes</taxon>
        <taxon>Agaricomycetidae</taxon>
        <taxon>Jaapiales</taxon>
        <taxon>Jaapiaceae</taxon>
        <taxon>Jaapia</taxon>
    </lineage>
</organism>
<accession>A0A067Q2P9</accession>
<dbReference type="InterPro" id="IPR000719">
    <property type="entry name" value="Prot_kinase_dom"/>
</dbReference>
<evidence type="ECO:0000313" key="3">
    <source>
        <dbReference type="Proteomes" id="UP000027265"/>
    </source>
</evidence>
<dbReference type="Gene3D" id="1.10.510.10">
    <property type="entry name" value="Transferase(Phosphotransferase) domain 1"/>
    <property type="match status" value="1"/>
</dbReference>
<dbReference type="InterPro" id="IPR051681">
    <property type="entry name" value="Ser/Thr_Kinases-Pseudokinases"/>
</dbReference>
<reference evidence="3" key="1">
    <citation type="journal article" date="2014" name="Proc. Natl. Acad. Sci. U.S.A.">
        <title>Extensive sampling of basidiomycete genomes demonstrates inadequacy of the white-rot/brown-rot paradigm for wood decay fungi.</title>
        <authorList>
            <person name="Riley R."/>
            <person name="Salamov A.A."/>
            <person name="Brown D.W."/>
            <person name="Nagy L.G."/>
            <person name="Floudas D."/>
            <person name="Held B.W."/>
            <person name="Levasseur A."/>
            <person name="Lombard V."/>
            <person name="Morin E."/>
            <person name="Otillar R."/>
            <person name="Lindquist E.A."/>
            <person name="Sun H."/>
            <person name="LaButti K.M."/>
            <person name="Schmutz J."/>
            <person name="Jabbour D."/>
            <person name="Luo H."/>
            <person name="Baker S.E."/>
            <person name="Pisabarro A.G."/>
            <person name="Walton J.D."/>
            <person name="Blanchette R.A."/>
            <person name="Henrissat B."/>
            <person name="Martin F."/>
            <person name="Cullen D."/>
            <person name="Hibbett D.S."/>
            <person name="Grigoriev I.V."/>
        </authorList>
    </citation>
    <scope>NUCLEOTIDE SEQUENCE [LARGE SCALE GENOMIC DNA]</scope>
    <source>
        <strain evidence="3">MUCL 33604</strain>
    </source>
</reference>
<name>A0A067Q2P9_9AGAM</name>
<keyword evidence="3" id="KW-1185">Reference proteome</keyword>
<sequence length="412" mass="45929">MRFPIPFRLSRPGRVVRDPEKVGCPSTVEHRALPRLGNGHIQAIVASDKLSGVFRGVHRIWHLFEGLRIAFAYPGRSVLWESQSDIGAHCVVHGLRNVIEATQQLHHSSPWSRVLEELRLNSSLSQSGFTRGSTVTAISEFPKASGGSADIYQAWYCDRPVALKLLLRDKSYPGFPTEAAIWKKLVHDNIVPLLGICQTKSLWCMVSPWMNNGNINAYLSSRPHPINLIRLMLDVAHGLDYLHSHGIIHGDLKGENTLIDDKGRACIADFGHCSIVSHPCSVKTAFTVGSLRWTAPELIRGDTSRPTFESEIYSFGMTLWEVFTGKLPFAELCESVFAFRMLSAAEGERPKIRPKRPNAEDCLKLGISDEVWQLMTDCWEENPSARPSLSKIINRLEAINCGTGTVPLTQTQ</sequence>
<dbReference type="STRING" id="933084.A0A067Q2P9"/>
<dbReference type="EMBL" id="KL197714">
    <property type="protein sequence ID" value="KDQ60410.1"/>
    <property type="molecule type" value="Genomic_DNA"/>
</dbReference>
<proteinExistence type="predicted"/>
<dbReference type="OrthoDB" id="122279at2759"/>
<dbReference type="Pfam" id="PF07714">
    <property type="entry name" value="PK_Tyr_Ser-Thr"/>
    <property type="match status" value="1"/>
</dbReference>
<dbReference type="PROSITE" id="PS00108">
    <property type="entry name" value="PROTEIN_KINASE_ST"/>
    <property type="match status" value="1"/>
</dbReference>
<dbReference type="AlphaFoldDB" id="A0A067Q2P9"/>
<dbReference type="InterPro" id="IPR008271">
    <property type="entry name" value="Ser/Thr_kinase_AS"/>
</dbReference>
<evidence type="ECO:0000313" key="2">
    <source>
        <dbReference type="EMBL" id="KDQ60410.1"/>
    </source>
</evidence>
<feature type="domain" description="Protein kinase" evidence="1">
    <location>
        <begin position="118"/>
        <end position="399"/>
    </location>
</feature>
<dbReference type="GO" id="GO:0004674">
    <property type="term" value="F:protein serine/threonine kinase activity"/>
    <property type="evidence" value="ECO:0007669"/>
    <property type="project" value="TreeGrafter"/>
</dbReference>
<evidence type="ECO:0000259" key="1">
    <source>
        <dbReference type="PROSITE" id="PS50011"/>
    </source>
</evidence>
<dbReference type="InterPro" id="IPR011009">
    <property type="entry name" value="Kinase-like_dom_sf"/>
</dbReference>
<dbReference type="SMART" id="SM00220">
    <property type="entry name" value="S_TKc"/>
    <property type="match status" value="1"/>
</dbReference>
<dbReference type="HOGENOM" id="CLU_000288_7_18_1"/>
<dbReference type="PANTHER" id="PTHR44329">
    <property type="entry name" value="SERINE/THREONINE-PROTEIN KINASE TNNI3K-RELATED"/>
    <property type="match status" value="1"/>
</dbReference>
<dbReference type="Proteomes" id="UP000027265">
    <property type="component" value="Unassembled WGS sequence"/>
</dbReference>
<dbReference type="PROSITE" id="PS50011">
    <property type="entry name" value="PROTEIN_KINASE_DOM"/>
    <property type="match status" value="1"/>
</dbReference>
<dbReference type="InParanoid" id="A0A067Q2P9"/>